<dbReference type="GO" id="GO:0003677">
    <property type="term" value="F:DNA binding"/>
    <property type="evidence" value="ECO:0007669"/>
    <property type="project" value="InterPro"/>
</dbReference>
<dbReference type="OrthoDB" id="1041855at2"/>
<organism evidence="2 3">
    <name type="scientific">Prevotella amnii DNF00058</name>
    <dbReference type="NCBI Taxonomy" id="1401066"/>
    <lineage>
        <taxon>Bacteria</taxon>
        <taxon>Pseudomonadati</taxon>
        <taxon>Bacteroidota</taxon>
        <taxon>Bacteroidia</taxon>
        <taxon>Bacteroidales</taxon>
        <taxon>Prevotellaceae</taxon>
        <taxon>Prevotella</taxon>
    </lineage>
</organism>
<dbReference type="Gene3D" id="1.10.260.40">
    <property type="entry name" value="lambda repressor-like DNA-binding domains"/>
    <property type="match status" value="1"/>
</dbReference>
<comment type="caution">
    <text evidence="2">The sequence shown here is derived from an EMBL/GenBank/DDBJ whole genome shotgun (WGS) entry which is preliminary data.</text>
</comment>
<accession>A0A096D303</accession>
<dbReference type="InterPro" id="IPR001387">
    <property type="entry name" value="Cro/C1-type_HTH"/>
</dbReference>
<reference evidence="2 3" key="1">
    <citation type="submission" date="2014-07" db="EMBL/GenBank/DDBJ databases">
        <authorList>
            <person name="McCorrison J."/>
            <person name="Sanka R."/>
            <person name="Torralba M."/>
            <person name="Gillis M."/>
            <person name="Haft D.H."/>
            <person name="Methe B."/>
            <person name="Sutton G."/>
            <person name="Nelson K.E."/>
        </authorList>
    </citation>
    <scope>NUCLEOTIDE SEQUENCE [LARGE SCALE GENOMIC DNA]</scope>
    <source>
        <strain evidence="2 3">DNF00058</strain>
    </source>
</reference>
<dbReference type="EMBL" id="JRNU01000021">
    <property type="protein sequence ID" value="KGF51869.1"/>
    <property type="molecule type" value="Genomic_DNA"/>
</dbReference>
<dbReference type="Pfam" id="PF01381">
    <property type="entry name" value="HTH_3"/>
    <property type="match status" value="1"/>
</dbReference>
<evidence type="ECO:0000259" key="1">
    <source>
        <dbReference type="PROSITE" id="PS50943"/>
    </source>
</evidence>
<dbReference type="SUPFAM" id="SSF47413">
    <property type="entry name" value="lambda repressor-like DNA-binding domains"/>
    <property type="match status" value="1"/>
</dbReference>
<dbReference type="Proteomes" id="UP000029614">
    <property type="component" value="Unassembled WGS sequence"/>
</dbReference>
<dbReference type="CDD" id="cd00093">
    <property type="entry name" value="HTH_XRE"/>
    <property type="match status" value="1"/>
</dbReference>
<sequence length="112" mass="12400">MEKVGKFKVYSMGEVLDEALGTIGTPDRDEHERNVTDAVHAFQIGEIIKKARIEQNLTQEELGERIGVKRAQISRLEKGYSISIPTMSRVFKALGVSTASLDLGKIGKVALW</sequence>
<evidence type="ECO:0000313" key="3">
    <source>
        <dbReference type="Proteomes" id="UP000029614"/>
    </source>
</evidence>
<gene>
    <name evidence="2" type="ORF">HMPREF9302_05565</name>
</gene>
<protein>
    <submittedName>
        <fullName evidence="2">XRE family transcriptional regulator</fullName>
    </submittedName>
</protein>
<proteinExistence type="predicted"/>
<name>A0A096D303_9BACT</name>
<dbReference type="InterPro" id="IPR010982">
    <property type="entry name" value="Lambda_DNA-bd_dom_sf"/>
</dbReference>
<dbReference type="SMART" id="SM00530">
    <property type="entry name" value="HTH_XRE"/>
    <property type="match status" value="1"/>
</dbReference>
<dbReference type="AlphaFoldDB" id="A0A096D303"/>
<evidence type="ECO:0000313" key="2">
    <source>
        <dbReference type="EMBL" id="KGF51869.1"/>
    </source>
</evidence>
<feature type="domain" description="HTH cro/C1-type" evidence="1">
    <location>
        <begin position="48"/>
        <end position="101"/>
    </location>
</feature>
<dbReference type="RefSeq" id="WP_019035971.1">
    <property type="nucleotide sequence ID" value="NZ_JRNU01000021.1"/>
</dbReference>
<dbReference type="PROSITE" id="PS50943">
    <property type="entry name" value="HTH_CROC1"/>
    <property type="match status" value="1"/>
</dbReference>
<keyword evidence="3" id="KW-1185">Reference proteome</keyword>